<evidence type="ECO:0000313" key="3">
    <source>
        <dbReference type="Proteomes" id="UP000813461"/>
    </source>
</evidence>
<sequence length="1112" mass="122976">MFSQHRKLAVVWDTLQRNNACTALREIIGEHALQNTLTENDEIGTGAEIDQAIAWIKTIFDLQRCYLIGATDASHHPTPLTSCLIPPELLYSSILYLIRTGRRSHYIGAHSETNHLAHPDLVWALAILSGLRLLLLYKGSVSQQNVCCLQKALGETWTGTESRALEDYIIQHICSNILALIKDEDYADAYKVERGNAQLPTYASGIYPLDIKPEVSVTPLIIAIAEEDEDCVDAYLVLYDFLWAIESAITQRYIDLGRLHGTSAWEPSTIENDEIFEQLYHQRSSLIISVFHFKGAMLPSNTIMESLAATLFEWDDSLDNFLSRQDSILQHQISSLTTPPRYATYRKLVTNLQPFYEISLTNLAKFLAPMLAVESEDASRHITERPPGLISNEQTVTKWIHRIAAPNTPVHVQHVEGPNVPVYVVDCSKLHAVPSKYLAYQLRWSDKWAYENLEEHATFVQWKEGVRCPSCESKETIKCARLLEPLHRAATSEEQETHAEHGQSQYSGASEGSYILTSASSTSQSVSSGALSTNFPGQSTMNISVPTTVSQPSSELTKSQAIQSRLPNYAESPVSPLSMGVEPQRTRSDGSIMPSSRRNLYTASLDLPIPMDPSSRRSMNLPIPVHTSPEGSSDIISQSAPFDLARDTSHGPSSALTWSAESYAKPKSSSRSARIASSMRRKPTTKGKGKTSLPVDPCFSFSSTGNSLFLWGKNGDHVARFETPDSISNAMQACRYDVEGVEAVAAGGQRCAVIAAKTTFKKKLKIFDGLIPTTIDEVELDVNGRSHEACIAVSKDDKHVAVSMNDQIDLFNLDRGLKKIAFQHQMDVYELRGGLSQRRSIAITRTTSDDAVTEPASADTGGWFGAHTKALNFKEAAEEQSRQTAIISRKLYFSTDSQRLVVATQLGDHCVYIDVYDITREPVSTISEHSRSFKLPPWVLNDGDITSVFYDSAHRAALVTAFLGKEYPVMIPFPGYDPLQNETYSTKIIAAAQSPSGSTLIVANAMTEIIQFEYTSKGTLSPRKLKKASGKMSNSVFKPGAIVLGMPEENVLLAFWIRDGKCILRTIKLGGTETIKDVDIRDQYDRLMSLERPVVKTAESVGVPELDAGDFI</sequence>
<proteinExistence type="predicted"/>
<feature type="region of interest" description="Disordered" evidence="1">
    <location>
        <begin position="570"/>
        <end position="596"/>
    </location>
</feature>
<accession>A0A8K0RBU8</accession>
<keyword evidence="3" id="KW-1185">Reference proteome</keyword>
<evidence type="ECO:0000313" key="2">
    <source>
        <dbReference type="EMBL" id="KAH7089889.1"/>
    </source>
</evidence>
<protein>
    <submittedName>
        <fullName evidence="2">Uncharacterized protein</fullName>
    </submittedName>
</protein>
<dbReference type="SUPFAM" id="SSF50969">
    <property type="entry name" value="YVTN repeat-like/Quinoprotein amine dehydrogenase"/>
    <property type="match status" value="1"/>
</dbReference>
<feature type="compositionally biased region" description="Basic and acidic residues" evidence="1">
    <location>
        <begin position="490"/>
        <end position="501"/>
    </location>
</feature>
<comment type="caution">
    <text evidence="2">The sequence shown here is derived from an EMBL/GenBank/DDBJ whole genome shotgun (WGS) entry which is preliminary data.</text>
</comment>
<feature type="region of interest" description="Disordered" evidence="1">
    <location>
        <begin position="490"/>
        <end position="509"/>
    </location>
</feature>
<organism evidence="2 3">
    <name type="scientific">Paraphoma chrysanthemicola</name>
    <dbReference type="NCBI Taxonomy" id="798071"/>
    <lineage>
        <taxon>Eukaryota</taxon>
        <taxon>Fungi</taxon>
        <taxon>Dikarya</taxon>
        <taxon>Ascomycota</taxon>
        <taxon>Pezizomycotina</taxon>
        <taxon>Dothideomycetes</taxon>
        <taxon>Pleosporomycetidae</taxon>
        <taxon>Pleosporales</taxon>
        <taxon>Pleosporineae</taxon>
        <taxon>Phaeosphaeriaceae</taxon>
        <taxon>Paraphoma</taxon>
    </lineage>
</organism>
<dbReference type="EMBL" id="JAGMVJ010000006">
    <property type="protein sequence ID" value="KAH7089889.1"/>
    <property type="molecule type" value="Genomic_DNA"/>
</dbReference>
<reference evidence="2" key="1">
    <citation type="journal article" date="2021" name="Nat. Commun.">
        <title>Genetic determinants of endophytism in the Arabidopsis root mycobiome.</title>
        <authorList>
            <person name="Mesny F."/>
            <person name="Miyauchi S."/>
            <person name="Thiergart T."/>
            <person name="Pickel B."/>
            <person name="Atanasova L."/>
            <person name="Karlsson M."/>
            <person name="Huettel B."/>
            <person name="Barry K.W."/>
            <person name="Haridas S."/>
            <person name="Chen C."/>
            <person name="Bauer D."/>
            <person name="Andreopoulos W."/>
            <person name="Pangilinan J."/>
            <person name="LaButti K."/>
            <person name="Riley R."/>
            <person name="Lipzen A."/>
            <person name="Clum A."/>
            <person name="Drula E."/>
            <person name="Henrissat B."/>
            <person name="Kohler A."/>
            <person name="Grigoriev I.V."/>
            <person name="Martin F.M."/>
            <person name="Hacquard S."/>
        </authorList>
    </citation>
    <scope>NUCLEOTIDE SEQUENCE</scope>
    <source>
        <strain evidence="2">MPI-SDFR-AT-0120</strain>
    </source>
</reference>
<name>A0A8K0RBU8_9PLEO</name>
<evidence type="ECO:0000256" key="1">
    <source>
        <dbReference type="SAM" id="MobiDB-lite"/>
    </source>
</evidence>
<feature type="compositionally biased region" description="Low complexity" evidence="1">
    <location>
        <begin position="662"/>
        <end position="678"/>
    </location>
</feature>
<dbReference type="OrthoDB" id="5411560at2759"/>
<dbReference type="InterPro" id="IPR011044">
    <property type="entry name" value="Quino_amine_DH_bsu"/>
</dbReference>
<gene>
    <name evidence="2" type="ORF">FB567DRAFT_590680</name>
</gene>
<feature type="region of interest" description="Disordered" evidence="1">
    <location>
        <begin position="661"/>
        <end position="692"/>
    </location>
</feature>
<dbReference type="AlphaFoldDB" id="A0A8K0RBU8"/>
<feature type="region of interest" description="Disordered" evidence="1">
    <location>
        <begin position="537"/>
        <end position="558"/>
    </location>
</feature>
<dbReference type="Proteomes" id="UP000813461">
    <property type="component" value="Unassembled WGS sequence"/>
</dbReference>
<feature type="compositionally biased region" description="Basic residues" evidence="1">
    <location>
        <begin position="679"/>
        <end position="689"/>
    </location>
</feature>